<keyword evidence="1" id="KW-0472">Membrane</keyword>
<dbReference type="EMBL" id="JAMWDU010000003">
    <property type="protein sequence ID" value="MCP8887175.1"/>
    <property type="molecule type" value="Genomic_DNA"/>
</dbReference>
<sequence length="314" mass="34032">MLSWGEWRGALLALSGFLVVVFAVIIVQPGLPGELLLQSLRFHLIACGIGLAAALALAGARWRGLLLLMVMLGFGAHSATYVLDFQARRVDYASAPLAQFRFLSFNVLTGNPRSEELVEAIIANPPDVALIMETPGIESHLDRLAEVFPYRAGCEDTVVCDISLHSRYPFEEVSVADLPPLGRERLIIGRINVDGQRVSVAGIHLTKPYYDNVAEVELWHIDRALDGIEGPLVLAGDFNSASWTEPMAWIGREQGLASGPTQPATWPVRLGPLGVPIDNVFTRGAAQLISLESGESYGSNHRPLWATVGLYGAD</sequence>
<dbReference type="Proteomes" id="UP001060275">
    <property type="component" value="Unassembled WGS sequence"/>
</dbReference>
<evidence type="ECO:0000313" key="3">
    <source>
        <dbReference type="EMBL" id="MCP8887175.1"/>
    </source>
</evidence>
<keyword evidence="1" id="KW-1133">Transmembrane helix</keyword>
<gene>
    <name evidence="3" type="ORF">NF348_08670</name>
</gene>
<keyword evidence="3" id="KW-0378">Hydrolase</keyword>
<organism evidence="3 4">
    <name type="scientific">Devosia ureilytica</name>
    <dbReference type="NCBI Taxonomy" id="2952754"/>
    <lineage>
        <taxon>Bacteria</taxon>
        <taxon>Pseudomonadati</taxon>
        <taxon>Pseudomonadota</taxon>
        <taxon>Alphaproteobacteria</taxon>
        <taxon>Hyphomicrobiales</taxon>
        <taxon>Devosiaceae</taxon>
        <taxon>Devosia</taxon>
    </lineage>
</organism>
<evidence type="ECO:0000313" key="4">
    <source>
        <dbReference type="Proteomes" id="UP001060275"/>
    </source>
</evidence>
<dbReference type="RefSeq" id="WP_254674255.1">
    <property type="nucleotide sequence ID" value="NZ_JAMWDU010000003.1"/>
</dbReference>
<proteinExistence type="predicted"/>
<keyword evidence="1" id="KW-0812">Transmembrane</keyword>
<feature type="transmembrane region" description="Helical" evidence="1">
    <location>
        <begin position="65"/>
        <end position="83"/>
    </location>
</feature>
<name>A0A9Q4AP08_9HYPH</name>
<keyword evidence="3" id="KW-0255">Endonuclease</keyword>
<dbReference type="Pfam" id="PF03372">
    <property type="entry name" value="Exo_endo_phos"/>
    <property type="match status" value="1"/>
</dbReference>
<keyword evidence="3" id="KW-0540">Nuclease</keyword>
<comment type="caution">
    <text evidence="3">The sequence shown here is derived from an EMBL/GenBank/DDBJ whole genome shotgun (WGS) entry which is preliminary data.</text>
</comment>
<feature type="domain" description="Endonuclease/exonuclease/phosphatase" evidence="2">
    <location>
        <begin position="103"/>
        <end position="301"/>
    </location>
</feature>
<evidence type="ECO:0000259" key="2">
    <source>
        <dbReference type="Pfam" id="PF03372"/>
    </source>
</evidence>
<dbReference type="Gene3D" id="3.60.10.10">
    <property type="entry name" value="Endonuclease/exonuclease/phosphatase"/>
    <property type="match status" value="1"/>
</dbReference>
<feature type="transmembrane region" description="Helical" evidence="1">
    <location>
        <begin position="40"/>
        <end position="58"/>
    </location>
</feature>
<protein>
    <submittedName>
        <fullName evidence="3">Endonuclease/exonuclease/phosphatase family protein</fullName>
    </submittedName>
</protein>
<feature type="transmembrane region" description="Helical" evidence="1">
    <location>
        <begin position="7"/>
        <end position="28"/>
    </location>
</feature>
<dbReference type="SUPFAM" id="SSF56219">
    <property type="entry name" value="DNase I-like"/>
    <property type="match status" value="1"/>
</dbReference>
<evidence type="ECO:0000256" key="1">
    <source>
        <dbReference type="SAM" id="Phobius"/>
    </source>
</evidence>
<dbReference type="InterPro" id="IPR005135">
    <property type="entry name" value="Endo/exonuclease/phosphatase"/>
</dbReference>
<reference evidence="3" key="1">
    <citation type="submission" date="2022-06" db="EMBL/GenBank/DDBJ databases">
        <title>Devosia sp. XJ19-45 genome assembly.</title>
        <authorList>
            <person name="Li B."/>
            <person name="Cai M."/>
            <person name="Nie G."/>
            <person name="Li W."/>
        </authorList>
    </citation>
    <scope>NUCLEOTIDE SEQUENCE</scope>
    <source>
        <strain evidence="3">XJ19-45</strain>
    </source>
</reference>
<accession>A0A9Q4AP08</accession>
<dbReference type="GO" id="GO:0004519">
    <property type="term" value="F:endonuclease activity"/>
    <property type="evidence" value="ECO:0007669"/>
    <property type="project" value="UniProtKB-KW"/>
</dbReference>
<dbReference type="AlphaFoldDB" id="A0A9Q4AP08"/>
<keyword evidence="4" id="KW-1185">Reference proteome</keyword>
<dbReference type="InterPro" id="IPR036691">
    <property type="entry name" value="Endo/exonu/phosph_ase_sf"/>
</dbReference>